<evidence type="ECO:0000256" key="1">
    <source>
        <dbReference type="SAM" id="MobiDB-lite"/>
    </source>
</evidence>
<sequence length="91" mass="9714">MKTTCAPSRANRRTIAAPIPRDPPVTKAVFPASGCVIADPPASDVQPHSLLRRLNGRGEACGTIVDQRAPDSKVLDWAKQYGTSGTWQPCS</sequence>
<gene>
    <name evidence="2" type="ORF">Pmi06nite_63890</name>
</gene>
<feature type="region of interest" description="Disordered" evidence="1">
    <location>
        <begin position="1"/>
        <end position="20"/>
    </location>
</feature>
<evidence type="ECO:0000313" key="3">
    <source>
        <dbReference type="Proteomes" id="UP000650628"/>
    </source>
</evidence>
<comment type="caution">
    <text evidence="2">The sequence shown here is derived from an EMBL/GenBank/DDBJ whole genome shotgun (WGS) entry which is preliminary data.</text>
</comment>
<name>A0A8J3X982_9ACTN</name>
<proteinExistence type="predicted"/>
<accession>A0A8J3X982</accession>
<keyword evidence="3" id="KW-1185">Reference proteome</keyword>
<protein>
    <submittedName>
        <fullName evidence="2">Uncharacterized protein</fullName>
    </submittedName>
</protein>
<dbReference type="AlphaFoldDB" id="A0A8J3X982"/>
<dbReference type="Proteomes" id="UP000650628">
    <property type="component" value="Unassembled WGS sequence"/>
</dbReference>
<evidence type="ECO:0000313" key="2">
    <source>
        <dbReference type="EMBL" id="GII32947.1"/>
    </source>
</evidence>
<dbReference type="EMBL" id="BOOO01000037">
    <property type="protein sequence ID" value="GII32947.1"/>
    <property type="molecule type" value="Genomic_DNA"/>
</dbReference>
<organism evidence="2 3">
    <name type="scientific">Planotetraspora mira</name>
    <dbReference type="NCBI Taxonomy" id="58121"/>
    <lineage>
        <taxon>Bacteria</taxon>
        <taxon>Bacillati</taxon>
        <taxon>Actinomycetota</taxon>
        <taxon>Actinomycetes</taxon>
        <taxon>Streptosporangiales</taxon>
        <taxon>Streptosporangiaceae</taxon>
        <taxon>Planotetraspora</taxon>
    </lineage>
</organism>
<reference evidence="2 3" key="1">
    <citation type="submission" date="2021-01" db="EMBL/GenBank/DDBJ databases">
        <title>Whole genome shotgun sequence of Planotetraspora mira NBRC 15435.</title>
        <authorList>
            <person name="Komaki H."/>
            <person name="Tamura T."/>
        </authorList>
    </citation>
    <scope>NUCLEOTIDE SEQUENCE [LARGE SCALE GENOMIC DNA]</scope>
    <source>
        <strain evidence="2 3">NBRC 15435</strain>
    </source>
</reference>